<sequence>MTDLTFRNIATFALATVVVTTLSAAYATAGDRKTDRRFVGTWDGFAGVPIYTKLVFDDVAGKLTYCNVQSCRNVNCFDMAYTGSLQSKFAYSDELRSWKFEWVDEDRLLGEFTNNEGETAFAWYGPEDTPLESLTK</sequence>
<keyword evidence="1" id="KW-0732">Signal</keyword>
<accession>A0A4R5PIB2</accession>
<dbReference type="RefSeq" id="WP_133285254.1">
    <property type="nucleotide sequence ID" value="NZ_SMSI01000003.1"/>
</dbReference>
<dbReference type="Proteomes" id="UP000295131">
    <property type="component" value="Unassembled WGS sequence"/>
</dbReference>
<gene>
    <name evidence="2" type="ORF">E2A64_14695</name>
</gene>
<protein>
    <recommendedName>
        <fullName evidence="4">DUF2147 domain-containing protein</fullName>
    </recommendedName>
</protein>
<evidence type="ECO:0008006" key="4">
    <source>
        <dbReference type="Google" id="ProtNLM"/>
    </source>
</evidence>
<name>A0A4R5PIB2_9HYPH</name>
<dbReference type="AlphaFoldDB" id="A0A4R5PIB2"/>
<evidence type="ECO:0000313" key="3">
    <source>
        <dbReference type="Proteomes" id="UP000295131"/>
    </source>
</evidence>
<proteinExistence type="predicted"/>
<evidence type="ECO:0000313" key="2">
    <source>
        <dbReference type="EMBL" id="TDH34969.1"/>
    </source>
</evidence>
<keyword evidence="3" id="KW-1185">Reference proteome</keyword>
<evidence type="ECO:0000256" key="1">
    <source>
        <dbReference type="SAM" id="SignalP"/>
    </source>
</evidence>
<comment type="caution">
    <text evidence="2">The sequence shown here is derived from an EMBL/GenBank/DDBJ whole genome shotgun (WGS) entry which is preliminary data.</text>
</comment>
<feature type="signal peptide" evidence="1">
    <location>
        <begin position="1"/>
        <end position="29"/>
    </location>
</feature>
<organism evidence="2 3">
    <name type="scientific">Pseudohoeflea suaedae</name>
    <dbReference type="NCBI Taxonomy" id="877384"/>
    <lineage>
        <taxon>Bacteria</taxon>
        <taxon>Pseudomonadati</taxon>
        <taxon>Pseudomonadota</taxon>
        <taxon>Alphaproteobacteria</taxon>
        <taxon>Hyphomicrobiales</taxon>
        <taxon>Rhizobiaceae</taxon>
        <taxon>Pseudohoeflea</taxon>
    </lineage>
</organism>
<reference evidence="2 3" key="1">
    <citation type="journal article" date="2013" name="Int. J. Syst. Evol. Microbiol.">
        <title>Hoeflea suaedae sp. nov., an endophytic bacterium isolated from the root of the halophyte Suaeda maritima.</title>
        <authorList>
            <person name="Chung E.J."/>
            <person name="Park J.A."/>
            <person name="Pramanik P."/>
            <person name="Bibi F."/>
            <person name="Jeon C.O."/>
            <person name="Chung Y.R."/>
        </authorList>
    </citation>
    <scope>NUCLEOTIDE SEQUENCE [LARGE SCALE GENOMIC DNA]</scope>
    <source>
        <strain evidence="2 3">YC6898</strain>
    </source>
</reference>
<dbReference type="EMBL" id="SMSI01000003">
    <property type="protein sequence ID" value="TDH34969.1"/>
    <property type="molecule type" value="Genomic_DNA"/>
</dbReference>
<feature type="chain" id="PRO_5020601857" description="DUF2147 domain-containing protein" evidence="1">
    <location>
        <begin position="30"/>
        <end position="136"/>
    </location>
</feature>